<gene>
    <name evidence="2" type="ORF">AY555_01225</name>
</gene>
<evidence type="ECO:0000256" key="1">
    <source>
        <dbReference type="SAM" id="MobiDB-lite"/>
    </source>
</evidence>
<dbReference type="OrthoDB" id="7173889at2"/>
<name>A0A143DD23_9PROT</name>
<evidence type="ECO:0008006" key="4">
    <source>
        <dbReference type="Google" id="ProtNLM"/>
    </source>
</evidence>
<dbReference type="KEGG" id="hjo:AY555_01225"/>
<organism evidence="2 3">
    <name type="scientific">Haematospirillum jordaniae</name>
    <dbReference type="NCBI Taxonomy" id="1549855"/>
    <lineage>
        <taxon>Bacteria</taxon>
        <taxon>Pseudomonadati</taxon>
        <taxon>Pseudomonadota</taxon>
        <taxon>Alphaproteobacteria</taxon>
        <taxon>Rhodospirillales</taxon>
        <taxon>Novispirillaceae</taxon>
        <taxon>Haematospirillum</taxon>
    </lineage>
</organism>
<dbReference type="GeneID" id="53315779"/>
<dbReference type="EMBL" id="CP014525">
    <property type="protein sequence ID" value="AMW34018.1"/>
    <property type="molecule type" value="Genomic_DNA"/>
</dbReference>
<feature type="compositionally biased region" description="Basic and acidic residues" evidence="1">
    <location>
        <begin position="15"/>
        <end position="25"/>
    </location>
</feature>
<dbReference type="InterPro" id="IPR025227">
    <property type="entry name" value="DUF4169"/>
</dbReference>
<dbReference type="Proteomes" id="UP000076066">
    <property type="component" value="Chromosome"/>
</dbReference>
<proteinExistence type="predicted"/>
<dbReference type="STRING" id="1549855.AY555_01225"/>
<dbReference type="Pfam" id="PF13770">
    <property type="entry name" value="DUF4169"/>
    <property type="match status" value="1"/>
</dbReference>
<accession>A0A143DD23</accession>
<feature type="compositionally biased region" description="Basic and acidic residues" evidence="1">
    <location>
        <begin position="35"/>
        <end position="57"/>
    </location>
</feature>
<evidence type="ECO:0000313" key="2">
    <source>
        <dbReference type="EMBL" id="AMW34018.1"/>
    </source>
</evidence>
<protein>
    <recommendedName>
        <fullName evidence="4">Amidase</fullName>
    </recommendedName>
</protein>
<dbReference type="AlphaFoldDB" id="A0A143DD23"/>
<dbReference type="RefSeq" id="WP_066132347.1">
    <property type="nucleotide sequence ID" value="NZ_CP014525.1"/>
</dbReference>
<reference evidence="2 3" key="1">
    <citation type="submission" date="2016-02" db="EMBL/GenBank/DDBJ databases">
        <title>Complete Genome of H5569, the type strain of the newly described species Haematospirillium jordaniae.</title>
        <authorList>
            <person name="Nicholson A.C."/>
            <person name="Humrighouse B.W."/>
            <person name="Loparov V."/>
            <person name="McQuiston J.R."/>
        </authorList>
    </citation>
    <scope>NUCLEOTIDE SEQUENCE [LARGE SCALE GENOMIC DNA]</scope>
    <source>
        <strain evidence="2 3">H5569</strain>
    </source>
</reference>
<sequence>MSELINLRKARKQKQRADKDKESKANRTLHGQARAVRDSVRAATERHNRYLDGHLRETPPPGDLAKETQDKE</sequence>
<feature type="region of interest" description="Disordered" evidence="1">
    <location>
        <begin position="1"/>
        <end position="72"/>
    </location>
</feature>
<keyword evidence="3" id="KW-1185">Reference proteome</keyword>
<evidence type="ECO:0000313" key="3">
    <source>
        <dbReference type="Proteomes" id="UP000076066"/>
    </source>
</evidence>